<dbReference type="EMBL" id="CABPSG010000002">
    <property type="protein sequence ID" value="VVD77990.1"/>
    <property type="molecule type" value="Genomic_DNA"/>
</dbReference>
<organism evidence="2 3">
    <name type="scientific">Pandoraea soli</name>
    <dbReference type="NCBI Taxonomy" id="2508293"/>
    <lineage>
        <taxon>Bacteria</taxon>
        <taxon>Pseudomonadati</taxon>
        <taxon>Pseudomonadota</taxon>
        <taxon>Betaproteobacteria</taxon>
        <taxon>Burkholderiales</taxon>
        <taxon>Burkholderiaceae</taxon>
        <taxon>Pandoraea</taxon>
    </lineage>
</organism>
<keyword evidence="3" id="KW-1185">Reference proteome</keyword>
<sequence length="220" mass="24638">MRHERQAFDAMSAWASRCTLIESARMFYGMNSLCDGTECRRNEEHRQPFDFCFYGPIAAIGFFYSSTDSASLPSRSPPYGRNPMDFDAISAHTPPHESDSKSIACASIHRHHWRCGNSPARAPKFANAKFRRADRCAAPIYFPDDGIACSRARKQCASRPKSALPRGSNGNATPAIRNGCQPEETRVFSDVYLSFQLFSEKSGKRDGHVRQRSCGQSRAR</sequence>
<name>A0ABY6VR25_9BURK</name>
<protein>
    <submittedName>
        <fullName evidence="2">Uncharacterized protein</fullName>
    </submittedName>
</protein>
<evidence type="ECO:0000256" key="1">
    <source>
        <dbReference type="SAM" id="MobiDB-lite"/>
    </source>
</evidence>
<dbReference type="Proteomes" id="UP000405357">
    <property type="component" value="Unassembled WGS sequence"/>
</dbReference>
<comment type="caution">
    <text evidence="2">The sequence shown here is derived from an EMBL/GenBank/DDBJ whole genome shotgun (WGS) entry which is preliminary data.</text>
</comment>
<evidence type="ECO:0000313" key="3">
    <source>
        <dbReference type="Proteomes" id="UP000405357"/>
    </source>
</evidence>
<gene>
    <name evidence="2" type="ORF">PSO31014_00944</name>
</gene>
<feature type="region of interest" description="Disordered" evidence="1">
    <location>
        <begin position="158"/>
        <end position="177"/>
    </location>
</feature>
<evidence type="ECO:0000313" key="2">
    <source>
        <dbReference type="EMBL" id="VVD77990.1"/>
    </source>
</evidence>
<proteinExistence type="predicted"/>
<accession>A0ABY6VR25</accession>
<reference evidence="2 3" key="1">
    <citation type="submission" date="2019-08" db="EMBL/GenBank/DDBJ databases">
        <authorList>
            <person name="Peeters C."/>
        </authorList>
    </citation>
    <scope>NUCLEOTIDE SEQUENCE [LARGE SCALE GENOMIC DNA]</scope>
    <source>
        <strain evidence="2 3">LMG 31014</strain>
    </source>
</reference>